<proteinExistence type="predicted"/>
<dbReference type="SUPFAM" id="SSF141318">
    <property type="entry name" value="TM0957-like"/>
    <property type="match status" value="1"/>
</dbReference>
<sequence length="215" mass="24289">MKKSVKYIVFLAVVAVVAYNSVYFKALDEVKAGTSSFNAAKYAGEFWTARLIPALKKSVSYNVLLPLLQTEKDKAFEQYSHALGIGNIRYFLVKGEGEVISVDENEVIVRLDSAGQRPELRLATEYVFGNAVRDASGSLHINEFENSMDFNNVSAEINKIIRDKVIPPFRSKVKKGDVVSFHGAIELNREYLDLKRVEVIPVELRIKNEELRMKI</sequence>
<dbReference type="InterPro" id="IPR014582">
    <property type="entry name" value="UCP033535_lipo"/>
</dbReference>
<organism evidence="1 2">
    <name type="scientific">Dyadobacter luteus</name>
    <dbReference type="NCBI Taxonomy" id="2259619"/>
    <lineage>
        <taxon>Bacteria</taxon>
        <taxon>Pseudomonadati</taxon>
        <taxon>Bacteroidota</taxon>
        <taxon>Cytophagia</taxon>
        <taxon>Cytophagales</taxon>
        <taxon>Spirosomataceae</taxon>
        <taxon>Dyadobacter</taxon>
    </lineage>
</organism>
<evidence type="ECO:0000313" key="2">
    <source>
        <dbReference type="Proteomes" id="UP000256373"/>
    </source>
</evidence>
<comment type="caution">
    <text evidence="1">The sequence shown here is derived from an EMBL/GenBank/DDBJ whole genome shotgun (WGS) entry which is preliminary data.</text>
</comment>
<dbReference type="InterPro" id="IPR036215">
    <property type="entry name" value="TM0957-like_sf"/>
</dbReference>
<protein>
    <submittedName>
        <fullName evidence="1">DUF2291 domain-containing protein</fullName>
    </submittedName>
</protein>
<dbReference type="AlphaFoldDB" id="A0A3D8Y5I9"/>
<accession>A0A3D8Y5I9</accession>
<keyword evidence="2" id="KW-1185">Reference proteome</keyword>
<dbReference type="OrthoDB" id="1425705at2"/>
<gene>
    <name evidence="1" type="ORF">DSL64_22865</name>
</gene>
<dbReference type="Proteomes" id="UP000256373">
    <property type="component" value="Unassembled WGS sequence"/>
</dbReference>
<dbReference type="EMBL" id="QNUL01000025">
    <property type="protein sequence ID" value="REA57779.1"/>
    <property type="molecule type" value="Genomic_DNA"/>
</dbReference>
<dbReference type="Gene3D" id="2.40.50.420">
    <property type="entry name" value="Envelope glycoprotein gp160, DUF2291, alpha/beta domain"/>
    <property type="match status" value="1"/>
</dbReference>
<evidence type="ECO:0000313" key="1">
    <source>
        <dbReference type="EMBL" id="REA57779.1"/>
    </source>
</evidence>
<dbReference type="Pfam" id="PF10054">
    <property type="entry name" value="DUF2291"/>
    <property type="match status" value="1"/>
</dbReference>
<reference evidence="1 2" key="1">
    <citation type="submission" date="2018-07" db="EMBL/GenBank/DDBJ databases">
        <title>Dyadobacter roseus sp. nov., isolated from rose rhizosphere soil.</title>
        <authorList>
            <person name="Chen L."/>
        </authorList>
    </citation>
    <scope>NUCLEOTIDE SEQUENCE [LARGE SCALE GENOMIC DNA]</scope>
    <source>
        <strain evidence="1 2">RS19</strain>
    </source>
</reference>
<name>A0A3D8Y5I9_9BACT</name>
<dbReference type="RefSeq" id="WP_115833270.1">
    <property type="nucleotide sequence ID" value="NZ_QNUL01000025.1"/>
</dbReference>
<dbReference type="Gene3D" id="1.10.10.1260">
    <property type="entry name" value="Envelope glycoprotein gp160, DUF2291, helical domain"/>
    <property type="match status" value="1"/>
</dbReference>